<gene>
    <name evidence="3" type="ORF">SAMN03080603_01203</name>
</gene>
<keyword evidence="4" id="KW-1185">Reference proteome</keyword>
<dbReference type="Gene3D" id="1.10.530.10">
    <property type="match status" value="1"/>
</dbReference>
<dbReference type="CDD" id="cd13400">
    <property type="entry name" value="LT_IagB-like"/>
    <property type="match status" value="1"/>
</dbReference>
<proteinExistence type="predicted"/>
<protein>
    <submittedName>
        <fullName evidence="3">Transglycosylase SLT domain-containing protein</fullName>
    </submittedName>
</protein>
<dbReference type="InterPro" id="IPR008258">
    <property type="entry name" value="Transglycosylase_SLT_dom_1"/>
</dbReference>
<evidence type="ECO:0000256" key="1">
    <source>
        <dbReference type="SAM" id="Phobius"/>
    </source>
</evidence>
<dbReference type="Proteomes" id="UP000199266">
    <property type="component" value="Unassembled WGS sequence"/>
</dbReference>
<dbReference type="PANTHER" id="PTHR37423:SF2">
    <property type="entry name" value="MEMBRANE-BOUND LYTIC MUREIN TRANSGLYCOSYLASE C"/>
    <property type="match status" value="1"/>
</dbReference>
<dbReference type="InterPro" id="IPR023346">
    <property type="entry name" value="Lysozyme-like_dom_sf"/>
</dbReference>
<feature type="transmembrane region" description="Helical" evidence="1">
    <location>
        <begin position="12"/>
        <end position="29"/>
    </location>
</feature>
<name>A0A1H3FR99_9BACT</name>
<dbReference type="RefSeq" id="WP_234945501.1">
    <property type="nucleotide sequence ID" value="NZ_FNPD01000006.1"/>
</dbReference>
<organism evidence="3 4">
    <name type="scientific">Acetomicrobium thermoterrenum DSM 13490</name>
    <dbReference type="NCBI Taxonomy" id="1120987"/>
    <lineage>
        <taxon>Bacteria</taxon>
        <taxon>Thermotogati</taxon>
        <taxon>Synergistota</taxon>
        <taxon>Synergistia</taxon>
        <taxon>Synergistales</taxon>
        <taxon>Acetomicrobiaceae</taxon>
        <taxon>Acetomicrobium</taxon>
    </lineage>
</organism>
<dbReference type="SUPFAM" id="SSF53955">
    <property type="entry name" value="Lysozyme-like"/>
    <property type="match status" value="1"/>
</dbReference>
<feature type="domain" description="Transglycosylase SLT" evidence="2">
    <location>
        <begin position="120"/>
        <end position="207"/>
    </location>
</feature>
<dbReference type="Pfam" id="PF01464">
    <property type="entry name" value="SLT"/>
    <property type="match status" value="1"/>
</dbReference>
<dbReference type="EMBL" id="FNPD01000006">
    <property type="protein sequence ID" value="SDX93385.1"/>
    <property type="molecule type" value="Genomic_DNA"/>
</dbReference>
<accession>A0A1H3FR99</accession>
<sequence length="232" mass="26086">MILRHSLNISSRIIKIVTIFLFFSIFLSITTRSDSVVNNEPAKKMLNLQEQVIKALTAMGNTPKDVLRWQEEHPNSSLRFLEEMPPEEQDKVAKLARHIKKANPKLSSKTVWREACAFVHYGKKYGISEDLLVAVANTESHFNPKAVSKKGAVGVMQVMWDIHAGLLSANGITSKNLLHDPEFGIAAGALLLSRYIRAYGSEHKALDRYYGKASSKYKSVVNNHLRTLQEIL</sequence>
<dbReference type="PANTHER" id="PTHR37423">
    <property type="entry name" value="SOLUBLE LYTIC MUREIN TRANSGLYCOSYLASE-RELATED"/>
    <property type="match status" value="1"/>
</dbReference>
<evidence type="ECO:0000313" key="3">
    <source>
        <dbReference type="EMBL" id="SDX93385.1"/>
    </source>
</evidence>
<dbReference type="AlphaFoldDB" id="A0A1H3FR99"/>
<reference evidence="4" key="1">
    <citation type="submission" date="2016-10" db="EMBL/GenBank/DDBJ databases">
        <authorList>
            <person name="Varghese N."/>
            <person name="Submissions S."/>
        </authorList>
    </citation>
    <scope>NUCLEOTIDE SEQUENCE [LARGE SCALE GENOMIC DNA]</scope>
    <source>
        <strain evidence="4">DSM 13490</strain>
    </source>
</reference>
<evidence type="ECO:0000313" key="4">
    <source>
        <dbReference type="Proteomes" id="UP000199266"/>
    </source>
</evidence>
<keyword evidence="1" id="KW-1133">Transmembrane helix</keyword>
<keyword evidence="1" id="KW-0812">Transmembrane</keyword>
<evidence type="ECO:0000259" key="2">
    <source>
        <dbReference type="Pfam" id="PF01464"/>
    </source>
</evidence>
<keyword evidence="1" id="KW-0472">Membrane</keyword>